<feature type="transmembrane region" description="Helical" evidence="1">
    <location>
        <begin position="35"/>
        <end position="56"/>
    </location>
</feature>
<evidence type="ECO:0000313" key="3">
    <source>
        <dbReference type="Proteomes" id="UP001163828"/>
    </source>
</evidence>
<sequence length="285" mass="31333">MANGCVHKKSFQSKALSHSRGHCPDRAVKSFVKNYPFIVMSSIPTSVIITFGRILLQYGAFSRAEREHESICNANISRPPGQREPTKYRFRAIDGVTPFRQESCSVYKERYDPQRNTAVALSAEEFLLANNGGVLFLSPGHLGALSWGQIGGTWRLQSGCILGSHTTQAFCSQMKYTSSDKMRLKKIAFLRGKAMIVWAGSVVLACVVSIVTMSHATYGSAETNVLTCLEGTNRPTAACRGTLCARQIITSDGRVRVEIDTRLSNFDANSLLSIVGVWTARLSWV</sequence>
<evidence type="ECO:0000256" key="1">
    <source>
        <dbReference type="SAM" id="Phobius"/>
    </source>
</evidence>
<protein>
    <submittedName>
        <fullName evidence="2">Uncharacterized protein</fullName>
    </submittedName>
</protein>
<accession>A0ABQ8Q9R3</accession>
<feature type="transmembrane region" description="Helical" evidence="1">
    <location>
        <begin position="195"/>
        <end position="218"/>
    </location>
</feature>
<dbReference type="EMBL" id="MU790660">
    <property type="protein sequence ID" value="KAJ3995287.1"/>
    <property type="molecule type" value="Genomic_DNA"/>
</dbReference>
<keyword evidence="1" id="KW-0812">Transmembrane</keyword>
<name>A0ABQ8Q9R3_9AGAR</name>
<keyword evidence="1" id="KW-1133">Transmembrane helix</keyword>
<proteinExistence type="predicted"/>
<keyword evidence="3" id="KW-1185">Reference proteome</keyword>
<gene>
    <name evidence="2" type="ORF">F5050DRAFT_1713019</name>
</gene>
<evidence type="ECO:0000313" key="2">
    <source>
        <dbReference type="EMBL" id="KAJ3995287.1"/>
    </source>
</evidence>
<dbReference type="Proteomes" id="UP001163828">
    <property type="component" value="Unassembled WGS sequence"/>
</dbReference>
<organism evidence="2 3">
    <name type="scientific">Lentinula boryana</name>
    <dbReference type="NCBI Taxonomy" id="40481"/>
    <lineage>
        <taxon>Eukaryota</taxon>
        <taxon>Fungi</taxon>
        <taxon>Dikarya</taxon>
        <taxon>Basidiomycota</taxon>
        <taxon>Agaricomycotina</taxon>
        <taxon>Agaricomycetes</taxon>
        <taxon>Agaricomycetidae</taxon>
        <taxon>Agaricales</taxon>
        <taxon>Marasmiineae</taxon>
        <taxon>Omphalotaceae</taxon>
        <taxon>Lentinula</taxon>
    </lineage>
</organism>
<comment type="caution">
    <text evidence="2">The sequence shown here is derived from an EMBL/GenBank/DDBJ whole genome shotgun (WGS) entry which is preliminary data.</text>
</comment>
<keyword evidence="1" id="KW-0472">Membrane</keyword>
<reference evidence="2" key="1">
    <citation type="submission" date="2022-08" db="EMBL/GenBank/DDBJ databases">
        <authorList>
            <consortium name="DOE Joint Genome Institute"/>
            <person name="Min B."/>
            <person name="Riley R."/>
            <person name="Sierra-Patev S."/>
            <person name="Naranjo-Ortiz M."/>
            <person name="Looney B."/>
            <person name="Konkel Z."/>
            <person name="Slot J.C."/>
            <person name="Sakamoto Y."/>
            <person name="Steenwyk J.L."/>
            <person name="Rokas A."/>
            <person name="Carro J."/>
            <person name="Camarero S."/>
            <person name="Ferreira P."/>
            <person name="Molpeceres G."/>
            <person name="Ruiz-Duenas F.J."/>
            <person name="Serrano A."/>
            <person name="Henrissat B."/>
            <person name="Drula E."/>
            <person name="Hughes K.W."/>
            <person name="Mata J.L."/>
            <person name="Ishikawa N.K."/>
            <person name="Vargas-Isla R."/>
            <person name="Ushijima S."/>
            <person name="Smith C.A."/>
            <person name="Ahrendt S."/>
            <person name="Andreopoulos W."/>
            <person name="He G."/>
            <person name="Labutti K."/>
            <person name="Lipzen A."/>
            <person name="Ng V."/>
            <person name="Sandor L."/>
            <person name="Barry K."/>
            <person name="Martinez A.T."/>
            <person name="Xiao Y."/>
            <person name="Gibbons J.G."/>
            <person name="Terashima K."/>
            <person name="Hibbett D.S."/>
            <person name="Grigoriev I.V."/>
        </authorList>
    </citation>
    <scope>NUCLEOTIDE SEQUENCE</scope>
    <source>
        <strain evidence="2">TFB10827</strain>
    </source>
</reference>